<dbReference type="InterPro" id="IPR040676">
    <property type="entry name" value="DUF5641"/>
</dbReference>
<evidence type="ECO:0000313" key="3">
    <source>
        <dbReference type="Proteomes" id="UP000299102"/>
    </source>
</evidence>
<dbReference type="Pfam" id="PF18701">
    <property type="entry name" value="DUF5641"/>
    <property type="match status" value="1"/>
</dbReference>
<feature type="domain" description="DUF5641" evidence="1">
    <location>
        <begin position="41"/>
        <end position="128"/>
    </location>
</feature>
<dbReference type="AlphaFoldDB" id="A0A4C1YFT3"/>
<accession>A0A4C1YFT3</accession>
<proteinExistence type="predicted"/>
<gene>
    <name evidence="2" type="ORF">EVAR_86364_1</name>
</gene>
<dbReference type="PANTHER" id="PTHR47331">
    <property type="entry name" value="PHD-TYPE DOMAIN-CONTAINING PROTEIN"/>
    <property type="match status" value="1"/>
</dbReference>
<protein>
    <recommendedName>
        <fullName evidence="1">DUF5641 domain-containing protein</fullName>
    </recommendedName>
</protein>
<reference evidence="2 3" key="1">
    <citation type="journal article" date="2019" name="Commun. Biol.">
        <title>The bagworm genome reveals a unique fibroin gene that provides high tensile strength.</title>
        <authorList>
            <person name="Kono N."/>
            <person name="Nakamura H."/>
            <person name="Ohtoshi R."/>
            <person name="Tomita M."/>
            <person name="Numata K."/>
            <person name="Arakawa K."/>
        </authorList>
    </citation>
    <scope>NUCLEOTIDE SEQUENCE [LARGE SCALE GENOMIC DNA]</scope>
</reference>
<evidence type="ECO:0000313" key="2">
    <source>
        <dbReference type="EMBL" id="GBP73844.1"/>
    </source>
</evidence>
<dbReference type="OrthoDB" id="8036689at2759"/>
<evidence type="ECO:0000259" key="1">
    <source>
        <dbReference type="Pfam" id="PF18701"/>
    </source>
</evidence>
<dbReference type="EMBL" id="BGZK01001188">
    <property type="protein sequence ID" value="GBP73844.1"/>
    <property type="molecule type" value="Genomic_DNA"/>
</dbReference>
<comment type="caution">
    <text evidence="2">The sequence shown here is derived from an EMBL/GenBank/DDBJ whole genome shotgun (WGS) entry which is preliminary data.</text>
</comment>
<dbReference type="STRING" id="151549.A0A4C1YFT3"/>
<sequence>MSCRRTAKATCAAIARSRPARVVVPEYDWDETSMFRLTRLQVVQAISHFWRKWKYLHKLQMRNKLFSDANPPKVGDSVLIKEDNLPSLEWRRGLIEEMLPGKYDVVRVVVLKTQSGMITRPVVKICRLPIDT</sequence>
<organism evidence="2 3">
    <name type="scientific">Eumeta variegata</name>
    <name type="common">Bagworm moth</name>
    <name type="synonym">Eumeta japonica</name>
    <dbReference type="NCBI Taxonomy" id="151549"/>
    <lineage>
        <taxon>Eukaryota</taxon>
        <taxon>Metazoa</taxon>
        <taxon>Ecdysozoa</taxon>
        <taxon>Arthropoda</taxon>
        <taxon>Hexapoda</taxon>
        <taxon>Insecta</taxon>
        <taxon>Pterygota</taxon>
        <taxon>Neoptera</taxon>
        <taxon>Endopterygota</taxon>
        <taxon>Lepidoptera</taxon>
        <taxon>Glossata</taxon>
        <taxon>Ditrysia</taxon>
        <taxon>Tineoidea</taxon>
        <taxon>Psychidae</taxon>
        <taxon>Oiketicinae</taxon>
        <taxon>Eumeta</taxon>
    </lineage>
</organism>
<name>A0A4C1YFT3_EUMVA</name>
<keyword evidence="3" id="KW-1185">Reference proteome</keyword>
<dbReference type="Proteomes" id="UP000299102">
    <property type="component" value="Unassembled WGS sequence"/>
</dbReference>